<dbReference type="Gene3D" id="2.130.10.10">
    <property type="entry name" value="YVTN repeat-like/Quinoprotein amine dehydrogenase"/>
    <property type="match status" value="1"/>
</dbReference>
<dbReference type="InterPro" id="IPR015943">
    <property type="entry name" value="WD40/YVTN_repeat-like_dom_sf"/>
</dbReference>
<dbReference type="RefSeq" id="WP_230066065.1">
    <property type="nucleotide sequence ID" value="NZ_BAABLL010000010.1"/>
</dbReference>
<evidence type="ECO:0000256" key="1">
    <source>
        <dbReference type="ARBA" id="ARBA00005564"/>
    </source>
</evidence>
<comment type="similarity">
    <text evidence="1">Belongs to the cycloisomerase 2 family.</text>
</comment>
<keyword evidence="3" id="KW-1185">Reference proteome</keyword>
<dbReference type="PANTHER" id="PTHR30344:SF1">
    <property type="entry name" value="6-PHOSPHOGLUCONOLACTONASE"/>
    <property type="match status" value="1"/>
</dbReference>
<evidence type="ECO:0000313" key="3">
    <source>
        <dbReference type="Proteomes" id="UP001595773"/>
    </source>
</evidence>
<accession>A0ABV8R2P5</accession>
<gene>
    <name evidence="2" type="ORF">ACFOW9_13895</name>
</gene>
<evidence type="ECO:0000313" key="2">
    <source>
        <dbReference type="EMBL" id="MFC4266697.1"/>
    </source>
</evidence>
<reference evidence="3" key="1">
    <citation type="journal article" date="2019" name="Int. J. Syst. Evol. Microbiol.">
        <title>The Global Catalogue of Microorganisms (GCM) 10K type strain sequencing project: providing services to taxonomists for standard genome sequencing and annotation.</title>
        <authorList>
            <consortium name="The Broad Institute Genomics Platform"/>
            <consortium name="The Broad Institute Genome Sequencing Center for Infectious Disease"/>
            <person name="Wu L."/>
            <person name="Ma J."/>
        </authorList>
    </citation>
    <scope>NUCLEOTIDE SEQUENCE [LARGE SCALE GENOMIC DNA]</scope>
    <source>
        <strain evidence="3">CGMCC 1.10698</strain>
    </source>
</reference>
<dbReference type="EMBL" id="JBHSCQ010000022">
    <property type="protein sequence ID" value="MFC4266697.1"/>
    <property type="molecule type" value="Genomic_DNA"/>
</dbReference>
<dbReference type="Proteomes" id="UP001595773">
    <property type="component" value="Unassembled WGS sequence"/>
</dbReference>
<organism evidence="2 3">
    <name type="scientific">Arthrobacter cryoconiti</name>
    <dbReference type="NCBI Taxonomy" id="748907"/>
    <lineage>
        <taxon>Bacteria</taxon>
        <taxon>Bacillati</taxon>
        <taxon>Actinomycetota</taxon>
        <taxon>Actinomycetes</taxon>
        <taxon>Micrococcales</taxon>
        <taxon>Micrococcaceae</taxon>
        <taxon>Arthrobacter</taxon>
    </lineage>
</organism>
<dbReference type="SUPFAM" id="SSF50974">
    <property type="entry name" value="Nitrous oxide reductase, N-terminal domain"/>
    <property type="match status" value="1"/>
</dbReference>
<name>A0ABV8R2P5_9MICC</name>
<dbReference type="InterPro" id="IPR019405">
    <property type="entry name" value="Lactonase_7-beta_prop"/>
</dbReference>
<protein>
    <submittedName>
        <fullName evidence="2">Lactonase family protein</fullName>
    </submittedName>
</protein>
<proteinExistence type="inferred from homology"/>
<dbReference type="InterPro" id="IPR011045">
    <property type="entry name" value="N2O_reductase_N"/>
</dbReference>
<dbReference type="InterPro" id="IPR050282">
    <property type="entry name" value="Cycloisomerase_2"/>
</dbReference>
<dbReference type="PANTHER" id="PTHR30344">
    <property type="entry name" value="6-PHOSPHOGLUCONOLACTONASE-RELATED"/>
    <property type="match status" value="1"/>
</dbReference>
<comment type="caution">
    <text evidence="2">The sequence shown here is derived from an EMBL/GenBank/DDBJ whole genome shotgun (WGS) entry which is preliminary data.</text>
</comment>
<dbReference type="Pfam" id="PF10282">
    <property type="entry name" value="Lactonase"/>
    <property type="match status" value="1"/>
</dbReference>
<sequence length="354" mass="36899">MSSPTHVFVSGYTQAPYGSGPGVVRYALAPDGSIGSEEARATAAVNPSYLAAGGSVLLSVEELPQGRIVALDPGTLELVGRASSGGADPCHLTLCGSDVWTANYTSGTACVTALAELIDGGFMASTTPASPDLLSHPGTGPVIDRQSESHAHQVTFTPWGTVLVSDLGADRIDEYDAHSHVLRGSAQLPPGSGPRHVAIKGAFLLVAAELDGHLHVLRRNVLADGADHSWTWLLRTPLAYSLAEQEDAKEFYPSHLELAAEQDLLYVAVRGANTLVVLDVSGLCGDNPEVPRVLSVVDSGGNWPRHLALGENVVYVANQRSDTVTVFSLDQDGLPGAEPVQTIGFGSPACVLLG</sequence>